<evidence type="ECO:0000313" key="3">
    <source>
        <dbReference type="Proteomes" id="UP001153069"/>
    </source>
</evidence>
<sequence>MSSNNLVLSFPSDLVEQCISCATTCSTTTDPKQEDDGNPGELLELVLSVLLDDENNDSVTDSSSTVSLATLRTSWTESLQKGVVTNTTGTAITTPDVMCNILVQSSEHSNKLRQSIRQHLSQQHPPSDTALADKWYLGMQLTALLLQHNRMTPFEVHSIAMQSMLQLGSTIPSNPQHQLHYYLSWTLLVLLATWSLQECYNQILASTPNKNGPRLRFKRIKSILLETIQLYQRLALRVDIDTEEEEEGVACSCCPSELAVPLWIRHVVPTAMQLWNKLPATNASSVFWPALQLSVATQLAVIYYGNDDDKVVSSYMLKFSMQSSSAMESFLCHPWRVASYQHQHFAPKQAPRQREESLDWWTCERQFHKADDDDDSMDDEEEDYTMLPDEYEGMDTSWNDLGVALLAYQAWPEIASWCVYQPQYQWKLWFPHVATLMNHNPDQQQQHQQPYASASAKVEMTIQGISLLQALLPILPQHSLVLSHSFSLMGTTTCSSSQDTGTTSQPSRPRPPDHPVGTFQLLLNTIVAATTTTPSHQQLPLPSAMTIFQICKDLLSKYTPSSQWNIVWDYLLPTCPHPGLKPKLLDMLRPLLVSAAAVTPDVRTRLRRDLETVLSRDLGKFVVLGSNNNNNQIQGFQNVPELIDQCEFFVAVCGLIQLAWRHHQKMQSGGDELLLQHPRTIAIQPSEAPNMTYPLPTLGDLGQALRDQLETWNKAANGDAQTPEPPDEFFRLDLLVMAIQLILDVP</sequence>
<keyword evidence="3" id="KW-1185">Reference proteome</keyword>
<reference evidence="2" key="1">
    <citation type="submission" date="2020-06" db="EMBL/GenBank/DDBJ databases">
        <authorList>
            <consortium name="Plant Systems Biology data submission"/>
        </authorList>
    </citation>
    <scope>NUCLEOTIDE SEQUENCE</scope>
    <source>
        <strain evidence="2">D6</strain>
    </source>
</reference>
<evidence type="ECO:0000256" key="1">
    <source>
        <dbReference type="SAM" id="MobiDB-lite"/>
    </source>
</evidence>
<organism evidence="2 3">
    <name type="scientific">Seminavis robusta</name>
    <dbReference type="NCBI Taxonomy" id="568900"/>
    <lineage>
        <taxon>Eukaryota</taxon>
        <taxon>Sar</taxon>
        <taxon>Stramenopiles</taxon>
        <taxon>Ochrophyta</taxon>
        <taxon>Bacillariophyta</taxon>
        <taxon>Bacillariophyceae</taxon>
        <taxon>Bacillariophycidae</taxon>
        <taxon>Naviculales</taxon>
        <taxon>Naviculaceae</taxon>
        <taxon>Seminavis</taxon>
    </lineage>
</organism>
<feature type="region of interest" description="Disordered" evidence="1">
    <location>
        <begin position="493"/>
        <end position="515"/>
    </location>
</feature>
<feature type="compositionally biased region" description="Polar residues" evidence="1">
    <location>
        <begin position="493"/>
        <end position="507"/>
    </location>
</feature>
<protein>
    <submittedName>
        <fullName evidence="2">Uncharacterized protein</fullName>
    </submittedName>
</protein>
<comment type="caution">
    <text evidence="2">The sequence shown here is derived from an EMBL/GenBank/DDBJ whole genome shotgun (WGS) entry which is preliminary data.</text>
</comment>
<dbReference type="AlphaFoldDB" id="A0A9N8HC49"/>
<dbReference type="EMBL" id="CAICTM010000364">
    <property type="protein sequence ID" value="CAB9508886.1"/>
    <property type="molecule type" value="Genomic_DNA"/>
</dbReference>
<evidence type="ECO:0000313" key="2">
    <source>
        <dbReference type="EMBL" id="CAB9508886.1"/>
    </source>
</evidence>
<dbReference type="OrthoDB" id="49482at2759"/>
<accession>A0A9N8HC49</accession>
<gene>
    <name evidence="2" type="ORF">SEMRO_365_G127330.1</name>
</gene>
<dbReference type="Proteomes" id="UP001153069">
    <property type="component" value="Unassembled WGS sequence"/>
</dbReference>
<proteinExistence type="predicted"/>
<name>A0A9N8HC49_9STRA</name>